<comment type="caution">
    <text evidence="9">The sequence shown here is derived from an EMBL/GenBank/DDBJ whole genome shotgun (WGS) entry which is preliminary data.</text>
</comment>
<keyword evidence="3 7" id="KW-0349">Heme</keyword>
<comment type="similarity">
    <text evidence="2 7">Belongs to the cytochrome P450 family.</text>
</comment>
<accession>A0ABR0SL83</accession>
<dbReference type="InterPro" id="IPR017972">
    <property type="entry name" value="Cyt_P450_CS"/>
</dbReference>
<dbReference type="EMBL" id="JAVFKD010000012">
    <property type="protein sequence ID" value="KAK5992938.1"/>
    <property type="molecule type" value="Genomic_DNA"/>
</dbReference>
<evidence type="ECO:0000313" key="10">
    <source>
        <dbReference type="Proteomes" id="UP001338125"/>
    </source>
</evidence>
<evidence type="ECO:0000256" key="6">
    <source>
        <dbReference type="ARBA" id="ARBA00023004"/>
    </source>
</evidence>
<keyword evidence="8" id="KW-0812">Transmembrane</keyword>
<dbReference type="GO" id="GO:0004497">
    <property type="term" value="F:monooxygenase activity"/>
    <property type="evidence" value="ECO:0007669"/>
    <property type="project" value="UniProtKB-KW"/>
</dbReference>
<keyword evidence="7 9" id="KW-0503">Monooxygenase</keyword>
<evidence type="ECO:0000256" key="5">
    <source>
        <dbReference type="ARBA" id="ARBA00023002"/>
    </source>
</evidence>
<dbReference type="Pfam" id="PF00067">
    <property type="entry name" value="p450"/>
    <property type="match status" value="1"/>
</dbReference>
<keyword evidence="4 7" id="KW-0479">Metal-binding</keyword>
<dbReference type="InterPro" id="IPR036396">
    <property type="entry name" value="Cyt_P450_sf"/>
</dbReference>
<dbReference type="PRINTS" id="PR00463">
    <property type="entry name" value="EP450I"/>
</dbReference>
<evidence type="ECO:0000256" key="4">
    <source>
        <dbReference type="ARBA" id="ARBA00022723"/>
    </source>
</evidence>
<evidence type="ECO:0000313" key="9">
    <source>
        <dbReference type="EMBL" id="KAK5992938.1"/>
    </source>
</evidence>
<name>A0ABR0SL83_9HYPO</name>
<dbReference type="CDD" id="cd11059">
    <property type="entry name" value="CYP_fungal"/>
    <property type="match status" value="1"/>
</dbReference>
<dbReference type="InterPro" id="IPR050121">
    <property type="entry name" value="Cytochrome_P450_monoxygenase"/>
</dbReference>
<dbReference type="SUPFAM" id="SSF48264">
    <property type="entry name" value="Cytochrome P450"/>
    <property type="match status" value="1"/>
</dbReference>
<dbReference type="PANTHER" id="PTHR24305">
    <property type="entry name" value="CYTOCHROME P450"/>
    <property type="match status" value="1"/>
</dbReference>
<dbReference type="PRINTS" id="PR00385">
    <property type="entry name" value="P450"/>
</dbReference>
<keyword evidence="5 7" id="KW-0560">Oxidoreductase</keyword>
<keyword evidence="6 7" id="KW-0408">Iron</keyword>
<keyword evidence="10" id="KW-1185">Reference proteome</keyword>
<evidence type="ECO:0000256" key="8">
    <source>
        <dbReference type="SAM" id="Phobius"/>
    </source>
</evidence>
<gene>
    <name evidence="9" type="ORF">PT974_06363</name>
</gene>
<dbReference type="Gene3D" id="1.10.630.10">
    <property type="entry name" value="Cytochrome P450"/>
    <property type="match status" value="1"/>
</dbReference>
<evidence type="ECO:0000256" key="1">
    <source>
        <dbReference type="ARBA" id="ARBA00001971"/>
    </source>
</evidence>
<protein>
    <submittedName>
        <fullName evidence="9">Cytochrome P450 monooxygenase orf2</fullName>
    </submittedName>
</protein>
<comment type="cofactor">
    <cofactor evidence="1">
        <name>heme</name>
        <dbReference type="ChEBI" id="CHEBI:30413"/>
    </cofactor>
</comment>
<keyword evidence="8" id="KW-0472">Membrane</keyword>
<dbReference type="Proteomes" id="UP001338125">
    <property type="component" value="Unassembled WGS sequence"/>
</dbReference>
<dbReference type="PANTHER" id="PTHR24305:SF96">
    <property type="entry name" value="CYTOCHROME P450 MONOOXYGENASE STCB-RELATED"/>
    <property type="match status" value="1"/>
</dbReference>
<dbReference type="InterPro" id="IPR001128">
    <property type="entry name" value="Cyt_P450"/>
</dbReference>
<proteinExistence type="inferred from homology"/>
<reference evidence="9 10" key="1">
    <citation type="submission" date="2024-01" db="EMBL/GenBank/DDBJ databases">
        <title>Complete genome of Cladobotryum mycophilum ATHUM6906.</title>
        <authorList>
            <person name="Christinaki A.C."/>
            <person name="Myridakis A.I."/>
            <person name="Kouvelis V.N."/>
        </authorList>
    </citation>
    <scope>NUCLEOTIDE SEQUENCE [LARGE SCALE GENOMIC DNA]</scope>
    <source>
        <strain evidence="9 10">ATHUM6906</strain>
    </source>
</reference>
<dbReference type="InterPro" id="IPR002401">
    <property type="entry name" value="Cyt_P450_E_grp-I"/>
</dbReference>
<feature type="transmembrane region" description="Helical" evidence="8">
    <location>
        <begin position="7"/>
        <end position="28"/>
    </location>
</feature>
<evidence type="ECO:0000256" key="2">
    <source>
        <dbReference type="ARBA" id="ARBA00010617"/>
    </source>
</evidence>
<evidence type="ECO:0000256" key="3">
    <source>
        <dbReference type="ARBA" id="ARBA00022617"/>
    </source>
</evidence>
<sequence length="491" mass="55642">MGYHSDNIPIYVASIVLALALGLLRVAYRVLRTPTSQVPGPWYSRWTSLVLDFHFLCGTKGYYIHDLHVKYGPIVRIAPNDIDVTDLEAVKTIYNHKNPFQKSQFYRRLATTGQQSLFTTTNAEFHRRHRRLLAGPMSESSLKSTIPRVDAHVKLAIEKIGEEMRTRGAADMFKWWLFMATDIIGTLTFGDSFHMLDLSHKNEYSINLEQVARIGAIRGTFPSVVDNSRFIPLPIFDGALQHDMDMRRYAVESLERYRHLVDTSPDSVQQTLFTNVFKAEGDEKMPFNEIRDEAQSYITAGSNITAISLTYLTYAVCRNPDIKAKLVKELQTLPPDFTEAQLRDLPFLNHVIDEAMRLYSAAPCTLPRTVPPGGVELAGYWLDQGTDVSAQAYSLHRDPLIFPNPDEFVPSRWESPTKAMKDSYMPFGRGPRVCLGLHLAHIELRLSTARFFLAFPEARVSSLEGMSDDDMYPKIYVLLIPAGGRCLIQEA</sequence>
<dbReference type="PROSITE" id="PS00086">
    <property type="entry name" value="CYTOCHROME_P450"/>
    <property type="match status" value="1"/>
</dbReference>
<evidence type="ECO:0000256" key="7">
    <source>
        <dbReference type="RuleBase" id="RU000461"/>
    </source>
</evidence>
<keyword evidence="8" id="KW-1133">Transmembrane helix</keyword>
<organism evidence="9 10">
    <name type="scientific">Cladobotryum mycophilum</name>
    <dbReference type="NCBI Taxonomy" id="491253"/>
    <lineage>
        <taxon>Eukaryota</taxon>
        <taxon>Fungi</taxon>
        <taxon>Dikarya</taxon>
        <taxon>Ascomycota</taxon>
        <taxon>Pezizomycotina</taxon>
        <taxon>Sordariomycetes</taxon>
        <taxon>Hypocreomycetidae</taxon>
        <taxon>Hypocreales</taxon>
        <taxon>Hypocreaceae</taxon>
        <taxon>Cladobotryum</taxon>
    </lineage>
</organism>